<dbReference type="Proteomes" id="UP001174909">
    <property type="component" value="Unassembled WGS sequence"/>
</dbReference>
<reference evidence="1" key="1">
    <citation type="submission" date="2023-03" db="EMBL/GenBank/DDBJ databases">
        <authorList>
            <person name="Steffen K."/>
            <person name="Cardenas P."/>
        </authorList>
    </citation>
    <scope>NUCLEOTIDE SEQUENCE</scope>
</reference>
<accession>A0AA35R6I3</accession>
<keyword evidence="2" id="KW-1185">Reference proteome</keyword>
<evidence type="ECO:0000313" key="2">
    <source>
        <dbReference type="Proteomes" id="UP001174909"/>
    </source>
</evidence>
<protein>
    <submittedName>
        <fullName evidence="1">Uncharacterized protein</fullName>
    </submittedName>
</protein>
<gene>
    <name evidence="1" type="ORF">GBAR_LOCUS3837</name>
</gene>
<organism evidence="1 2">
    <name type="scientific">Geodia barretti</name>
    <name type="common">Barrett's horny sponge</name>
    <dbReference type="NCBI Taxonomy" id="519541"/>
    <lineage>
        <taxon>Eukaryota</taxon>
        <taxon>Metazoa</taxon>
        <taxon>Porifera</taxon>
        <taxon>Demospongiae</taxon>
        <taxon>Heteroscleromorpha</taxon>
        <taxon>Tetractinellida</taxon>
        <taxon>Astrophorina</taxon>
        <taxon>Geodiidae</taxon>
        <taxon>Geodia</taxon>
    </lineage>
</organism>
<feature type="non-terminal residue" evidence="1">
    <location>
        <position position="1"/>
    </location>
</feature>
<comment type="caution">
    <text evidence="1">The sequence shown here is derived from an EMBL/GenBank/DDBJ whole genome shotgun (WGS) entry which is preliminary data.</text>
</comment>
<sequence length="95" mass="10997">RGSHAHARTSSCSTKVRRWDNMCFASTILHLLFNQQNLRNFIDCACSTIHLNAKFASKFERQKYRYEQSPKPLPTEDILQSQSCKGLVDNCNIYN</sequence>
<name>A0AA35R6I3_GEOBA</name>
<dbReference type="AlphaFoldDB" id="A0AA35R6I3"/>
<evidence type="ECO:0000313" key="1">
    <source>
        <dbReference type="EMBL" id="CAI8004132.1"/>
    </source>
</evidence>
<proteinExistence type="predicted"/>
<dbReference type="EMBL" id="CASHTH010000550">
    <property type="protein sequence ID" value="CAI8004132.1"/>
    <property type="molecule type" value="Genomic_DNA"/>
</dbReference>